<sequence length="152" mass="16919">MSTLTLTQHVNRPTPNVQQNGLRLNHSLDGVDHRKNKNEFSEALAILSGAASSEALDELKREEKEVSLIDDYSVLLNSDKFANKSSDENNENSRLNTIKEKFAVLQEDPVSKDWEVLNNQTKPDDFSILDKLGDGLLAAAKFATGLYLGKIF</sequence>
<gene>
    <name evidence="1" type="ORF">SAMN02745213_00343</name>
</gene>
<dbReference type="RefSeq" id="WP_031492805.1">
    <property type="nucleotide sequence ID" value="NZ_FUXX01000003.1"/>
</dbReference>
<name>A0A1T4UZG1_9GAMM</name>
<protein>
    <submittedName>
        <fullName evidence="1">Uncharacterized protein</fullName>
    </submittedName>
</protein>
<dbReference type="Proteomes" id="UP000242432">
    <property type="component" value="Unassembled WGS sequence"/>
</dbReference>
<evidence type="ECO:0000313" key="1">
    <source>
        <dbReference type="EMBL" id="SKA58100.1"/>
    </source>
</evidence>
<evidence type="ECO:0000313" key="2">
    <source>
        <dbReference type="Proteomes" id="UP000242432"/>
    </source>
</evidence>
<dbReference type="EMBL" id="FUXX01000003">
    <property type="protein sequence ID" value="SKA58100.1"/>
    <property type="molecule type" value="Genomic_DNA"/>
</dbReference>
<dbReference type="AlphaFoldDB" id="A0A1T4UZG1"/>
<organism evidence="1 2">
    <name type="scientific">Succinivibrio dextrinosolvens DSM 3072</name>
    <dbReference type="NCBI Taxonomy" id="1123324"/>
    <lineage>
        <taxon>Bacteria</taxon>
        <taxon>Pseudomonadati</taxon>
        <taxon>Pseudomonadota</taxon>
        <taxon>Gammaproteobacteria</taxon>
        <taxon>Aeromonadales</taxon>
        <taxon>Succinivibrionaceae</taxon>
        <taxon>Succinivibrio</taxon>
    </lineage>
</organism>
<keyword evidence="2" id="KW-1185">Reference proteome</keyword>
<accession>A0A1T4UZG1</accession>
<reference evidence="2" key="1">
    <citation type="submission" date="2017-02" db="EMBL/GenBank/DDBJ databases">
        <authorList>
            <person name="Varghese N."/>
            <person name="Submissions S."/>
        </authorList>
    </citation>
    <scope>NUCLEOTIDE SEQUENCE [LARGE SCALE GENOMIC DNA]</scope>
    <source>
        <strain evidence="2">DSM 3072</strain>
    </source>
</reference>
<proteinExistence type="predicted"/>